<dbReference type="RefSeq" id="WP_097652195.1">
    <property type="nucleotide sequence ID" value="NZ_LYXE01000078.1"/>
</dbReference>
<evidence type="ECO:0000313" key="14">
    <source>
        <dbReference type="Proteomes" id="UP000220922"/>
    </source>
</evidence>
<keyword evidence="14" id="KW-1185">Reference proteome</keyword>
<evidence type="ECO:0000256" key="1">
    <source>
        <dbReference type="ARBA" id="ARBA00005091"/>
    </source>
</evidence>
<dbReference type="PANTHER" id="PTHR42701:SF1">
    <property type="entry name" value="IMIDAZOLE GLYCEROL PHOSPHATE SYNTHASE SUBUNIT HISH"/>
    <property type="match status" value="1"/>
</dbReference>
<dbReference type="Proteomes" id="UP000220922">
    <property type="component" value="Unassembled WGS sequence"/>
</dbReference>
<evidence type="ECO:0000313" key="13">
    <source>
        <dbReference type="EMBL" id="PDV99273.1"/>
    </source>
</evidence>
<evidence type="ECO:0000256" key="2">
    <source>
        <dbReference type="ARBA" id="ARBA00011152"/>
    </source>
</evidence>
<keyword evidence="3 10" id="KW-0028">Amino-acid biosynthesis</keyword>
<keyword evidence="13" id="KW-0808">Transferase</keyword>
<comment type="subcellular location">
    <subcellularLocation>
        <location evidence="10">Cytoplasm</location>
    </subcellularLocation>
</comment>
<dbReference type="NCBIfam" id="TIGR01855">
    <property type="entry name" value="IMP_synth_hisH"/>
    <property type="match status" value="1"/>
</dbReference>
<dbReference type="GO" id="GO:0004359">
    <property type="term" value="F:glutaminase activity"/>
    <property type="evidence" value="ECO:0007669"/>
    <property type="project" value="UniProtKB-EC"/>
</dbReference>
<dbReference type="PIRSF" id="PIRSF000495">
    <property type="entry name" value="Amidotransf_hisH"/>
    <property type="match status" value="1"/>
</dbReference>
<dbReference type="EC" id="4.3.2.10" evidence="10"/>
<dbReference type="HAMAP" id="MF_00278">
    <property type="entry name" value="HisH"/>
    <property type="match status" value="1"/>
</dbReference>
<evidence type="ECO:0000256" key="3">
    <source>
        <dbReference type="ARBA" id="ARBA00022605"/>
    </source>
</evidence>
<dbReference type="GO" id="GO:0005737">
    <property type="term" value="C:cytoplasm"/>
    <property type="evidence" value="ECO:0007669"/>
    <property type="project" value="UniProtKB-SubCell"/>
</dbReference>
<dbReference type="AlphaFoldDB" id="A0A2H3KZ28"/>
<evidence type="ECO:0000256" key="7">
    <source>
        <dbReference type="ARBA" id="ARBA00023239"/>
    </source>
</evidence>
<gene>
    <name evidence="10" type="primary">hisH</name>
    <name evidence="13" type="ORF">A9Q02_13000</name>
</gene>
<evidence type="ECO:0000256" key="8">
    <source>
        <dbReference type="ARBA" id="ARBA00047838"/>
    </source>
</evidence>
<evidence type="ECO:0000256" key="4">
    <source>
        <dbReference type="ARBA" id="ARBA00022801"/>
    </source>
</evidence>
<dbReference type="GO" id="GO:0000105">
    <property type="term" value="P:L-histidine biosynthetic process"/>
    <property type="evidence" value="ECO:0007669"/>
    <property type="project" value="UniProtKB-UniRule"/>
</dbReference>
<comment type="pathway">
    <text evidence="1 10">Amino-acid biosynthesis; L-histidine biosynthesis; L-histidine from 5-phospho-alpha-D-ribose 1-diphosphate: step 5/9.</text>
</comment>
<dbReference type="InterPro" id="IPR017926">
    <property type="entry name" value="GATASE"/>
</dbReference>
<dbReference type="PROSITE" id="PS51273">
    <property type="entry name" value="GATASE_TYPE_1"/>
    <property type="match status" value="1"/>
</dbReference>
<comment type="subunit">
    <text evidence="2 10">Heterodimer of HisH and HisF.</text>
</comment>
<dbReference type="OrthoDB" id="9807137at2"/>
<dbReference type="InterPro" id="IPR029062">
    <property type="entry name" value="Class_I_gatase-like"/>
</dbReference>
<organism evidence="13 14">
    <name type="scientific">Candidatus Chloroploca asiatica</name>
    <dbReference type="NCBI Taxonomy" id="1506545"/>
    <lineage>
        <taxon>Bacteria</taxon>
        <taxon>Bacillati</taxon>
        <taxon>Chloroflexota</taxon>
        <taxon>Chloroflexia</taxon>
        <taxon>Chloroflexales</taxon>
        <taxon>Chloroflexineae</taxon>
        <taxon>Oscillochloridaceae</taxon>
        <taxon>Candidatus Chloroploca</taxon>
    </lineage>
</organism>
<feature type="active site" description="Nucleophile" evidence="10 11">
    <location>
        <position position="80"/>
    </location>
</feature>
<dbReference type="EC" id="3.5.1.2" evidence="10"/>
<comment type="caution">
    <text evidence="13">The sequence shown here is derived from an EMBL/GenBank/DDBJ whole genome shotgun (WGS) entry which is preliminary data.</text>
</comment>
<dbReference type="CDD" id="cd01748">
    <property type="entry name" value="GATase1_IGP_Synthase"/>
    <property type="match status" value="1"/>
</dbReference>
<feature type="active site" evidence="10 11">
    <location>
        <position position="188"/>
    </location>
</feature>
<comment type="function">
    <text evidence="10">IGPS catalyzes the conversion of PRFAR and glutamine to IGP, AICAR and glutamate. The HisH subunit catalyzes the hydrolysis of glutamine to glutamate and ammonia as part of the synthesis of IGP and AICAR. The resulting ammonia molecule is channeled to the active site of HisF.</text>
</comment>
<dbReference type="InterPro" id="IPR010139">
    <property type="entry name" value="Imidazole-glycPsynth_HisH"/>
</dbReference>
<keyword evidence="10" id="KW-0963">Cytoplasm</keyword>
<proteinExistence type="inferred from homology"/>
<sequence length="230" mass="24151">MKIAVINYGAGNLPNAVRALQAVGADLFVTERPEDLAQAEAVVLPGVGATADTMQSLQQMGMAAVLPDLVASGCPFLGICVGMQVLLATSTEFGDHACLGVVGGAVQRLPDEAGKIPQIGWNQVHYRPAFAAHPLFAGIPDGTDFYFVHSYYCAVDDPAVVAGQTDYGLSFPSVLIRNNLVAVQFHPEKSGRYGLQLLRNFVNFASHSRGISGTELDPGRAGPPATPSNS</sequence>
<evidence type="ECO:0000259" key="12">
    <source>
        <dbReference type="Pfam" id="PF00117"/>
    </source>
</evidence>
<dbReference type="Pfam" id="PF00117">
    <property type="entry name" value="GATase"/>
    <property type="match status" value="1"/>
</dbReference>
<dbReference type="UniPathway" id="UPA00031">
    <property type="reaction ID" value="UER00010"/>
</dbReference>
<keyword evidence="6 10" id="KW-0368">Histidine biosynthesis</keyword>
<dbReference type="GO" id="GO:0000107">
    <property type="term" value="F:imidazoleglycerol-phosphate synthase activity"/>
    <property type="evidence" value="ECO:0007669"/>
    <property type="project" value="UniProtKB-UniRule"/>
</dbReference>
<evidence type="ECO:0000256" key="11">
    <source>
        <dbReference type="PIRSR" id="PIRSR000495-1"/>
    </source>
</evidence>
<comment type="catalytic activity">
    <reaction evidence="9 10">
        <text>L-glutamine + H2O = L-glutamate + NH4(+)</text>
        <dbReference type="Rhea" id="RHEA:15889"/>
        <dbReference type="ChEBI" id="CHEBI:15377"/>
        <dbReference type="ChEBI" id="CHEBI:28938"/>
        <dbReference type="ChEBI" id="CHEBI:29985"/>
        <dbReference type="ChEBI" id="CHEBI:58359"/>
        <dbReference type="EC" id="3.5.1.2"/>
    </reaction>
</comment>
<keyword evidence="4 10" id="KW-0378">Hydrolase</keyword>
<evidence type="ECO:0000256" key="5">
    <source>
        <dbReference type="ARBA" id="ARBA00022962"/>
    </source>
</evidence>
<dbReference type="Gene3D" id="3.40.50.880">
    <property type="match status" value="1"/>
</dbReference>
<dbReference type="PANTHER" id="PTHR42701">
    <property type="entry name" value="IMIDAZOLE GLYCEROL PHOSPHATE SYNTHASE SUBUNIT HISH"/>
    <property type="match status" value="1"/>
</dbReference>
<dbReference type="EMBL" id="LYXE01000078">
    <property type="protein sequence ID" value="PDV99273.1"/>
    <property type="molecule type" value="Genomic_DNA"/>
</dbReference>
<keyword evidence="7 10" id="KW-0456">Lyase</keyword>
<reference evidence="13 14" key="1">
    <citation type="submission" date="2016-05" db="EMBL/GenBank/DDBJ databases">
        <authorList>
            <person name="Lavstsen T."/>
            <person name="Jespersen J.S."/>
        </authorList>
    </citation>
    <scope>NUCLEOTIDE SEQUENCE [LARGE SCALE GENOMIC DNA]</scope>
    <source>
        <strain evidence="13 14">B7-9</strain>
    </source>
</reference>
<evidence type="ECO:0000256" key="10">
    <source>
        <dbReference type="HAMAP-Rule" id="MF_00278"/>
    </source>
</evidence>
<evidence type="ECO:0000256" key="6">
    <source>
        <dbReference type="ARBA" id="ARBA00023102"/>
    </source>
</evidence>
<protein>
    <recommendedName>
        <fullName evidence="10">Imidazole glycerol phosphate synthase subunit HisH</fullName>
        <ecNumber evidence="10">4.3.2.10</ecNumber>
    </recommendedName>
    <alternativeName>
        <fullName evidence="10">IGP synthase glutaminase subunit</fullName>
        <ecNumber evidence="10">3.5.1.2</ecNumber>
    </alternativeName>
    <alternativeName>
        <fullName evidence="10">IGP synthase subunit HisH</fullName>
    </alternativeName>
    <alternativeName>
        <fullName evidence="10">ImGP synthase subunit HisH</fullName>
        <shortName evidence="10">IGPS subunit HisH</shortName>
    </alternativeName>
</protein>
<feature type="domain" description="Glutamine amidotransferase" evidence="12">
    <location>
        <begin position="5"/>
        <end position="202"/>
    </location>
</feature>
<dbReference type="GO" id="GO:0016829">
    <property type="term" value="F:lyase activity"/>
    <property type="evidence" value="ECO:0007669"/>
    <property type="project" value="UniProtKB-KW"/>
</dbReference>
<dbReference type="SUPFAM" id="SSF52317">
    <property type="entry name" value="Class I glutamine amidotransferase-like"/>
    <property type="match status" value="1"/>
</dbReference>
<keyword evidence="5 10" id="KW-0315">Glutamine amidotransferase</keyword>
<evidence type="ECO:0000256" key="9">
    <source>
        <dbReference type="ARBA" id="ARBA00049534"/>
    </source>
</evidence>
<accession>A0A2H3KZ28</accession>
<feature type="active site" evidence="10 11">
    <location>
        <position position="186"/>
    </location>
</feature>
<comment type="catalytic activity">
    <reaction evidence="8 10">
        <text>5-[(5-phospho-1-deoxy-D-ribulos-1-ylimino)methylamino]-1-(5-phospho-beta-D-ribosyl)imidazole-4-carboxamide + L-glutamine = D-erythro-1-(imidazol-4-yl)glycerol 3-phosphate + 5-amino-1-(5-phospho-beta-D-ribosyl)imidazole-4-carboxamide + L-glutamate + H(+)</text>
        <dbReference type="Rhea" id="RHEA:24793"/>
        <dbReference type="ChEBI" id="CHEBI:15378"/>
        <dbReference type="ChEBI" id="CHEBI:29985"/>
        <dbReference type="ChEBI" id="CHEBI:58278"/>
        <dbReference type="ChEBI" id="CHEBI:58359"/>
        <dbReference type="ChEBI" id="CHEBI:58475"/>
        <dbReference type="ChEBI" id="CHEBI:58525"/>
        <dbReference type="EC" id="4.3.2.10"/>
    </reaction>
</comment>
<name>A0A2H3KZ28_9CHLR</name>